<reference evidence="2" key="2">
    <citation type="submission" date="2022-06" db="UniProtKB">
        <authorList>
            <consortium name="EnsemblMetazoa"/>
        </authorList>
    </citation>
    <scope>IDENTIFICATION</scope>
    <source>
        <strain evidence="2">PS312</strain>
    </source>
</reference>
<comment type="similarity">
    <text evidence="1">Belongs to the protein disulfide isomerase family.</text>
</comment>
<keyword evidence="3" id="KW-1185">Reference proteome</keyword>
<dbReference type="PANTHER" id="PTHR18929:SF240">
    <property type="entry name" value="PROTEIN DISULFIDE-ISOMERASE"/>
    <property type="match status" value="1"/>
</dbReference>
<protein>
    <submittedName>
        <fullName evidence="2">Thioredoxin</fullName>
    </submittedName>
</protein>
<accession>A0A8R1YLL5</accession>
<evidence type="ECO:0000313" key="2">
    <source>
        <dbReference type="EnsemblMetazoa" id="PPA19428.1"/>
    </source>
</evidence>
<dbReference type="Proteomes" id="UP000005239">
    <property type="component" value="Unassembled WGS sequence"/>
</dbReference>
<proteinExistence type="inferred from homology"/>
<organism evidence="2 3">
    <name type="scientific">Pristionchus pacificus</name>
    <name type="common">Parasitic nematode worm</name>
    <dbReference type="NCBI Taxonomy" id="54126"/>
    <lineage>
        <taxon>Eukaryota</taxon>
        <taxon>Metazoa</taxon>
        <taxon>Ecdysozoa</taxon>
        <taxon>Nematoda</taxon>
        <taxon>Chromadorea</taxon>
        <taxon>Rhabditida</taxon>
        <taxon>Rhabditina</taxon>
        <taxon>Diplogasteromorpha</taxon>
        <taxon>Diplogasteroidea</taxon>
        <taxon>Neodiplogasteridae</taxon>
        <taxon>Pristionchus</taxon>
    </lineage>
</organism>
<dbReference type="SUPFAM" id="SSF52833">
    <property type="entry name" value="Thioredoxin-like"/>
    <property type="match status" value="3"/>
</dbReference>
<evidence type="ECO:0000313" key="3">
    <source>
        <dbReference type="Proteomes" id="UP000005239"/>
    </source>
</evidence>
<dbReference type="AlphaFoldDB" id="A0A2A6B8R9"/>
<dbReference type="GO" id="GO:0034976">
    <property type="term" value="P:response to endoplasmic reticulum stress"/>
    <property type="evidence" value="ECO:0000318"/>
    <property type="project" value="GO_Central"/>
</dbReference>
<dbReference type="InterPro" id="IPR036249">
    <property type="entry name" value="Thioredoxin-like_sf"/>
</dbReference>
<dbReference type="GO" id="GO:0006457">
    <property type="term" value="P:protein folding"/>
    <property type="evidence" value="ECO:0000318"/>
    <property type="project" value="GO_Central"/>
</dbReference>
<dbReference type="EnsemblMetazoa" id="PPA19428.1">
    <property type="protein sequence ID" value="PPA19428.1"/>
    <property type="gene ID" value="WBGene00108982"/>
</dbReference>
<dbReference type="Gene3D" id="3.40.30.10">
    <property type="entry name" value="Glutaredoxin"/>
    <property type="match status" value="3"/>
</dbReference>
<sequence>MRPGILCLSLTGIFVVTLLFLYFGGQKGPAIIAYVDELRQFRRSRYNYVIGYFENPDSAEARDFLEALAEGDVRDLPYAITSDPVLRAKLGIPEGPRGILLVNEDERAVYEGDAYTVSAIRKWIEATLWSLQVAAARNRAPLITDLHLDPKNIYSGAFKHYMFLVAPKSSPDFPAHLEAFTEAARRYRGRTRYVLVNTDLERGAEYAKRFPGYELEGGAAVYAMAHGEHGLEKFAHGLATLDSTHIINYNKNLLTGKLKRYYKSEEIPDDWDSKPVKELVGRNFNEVIANSGKPAFVFFYSPWSPYSKQIDPAWTELGDAFVDSDRIEGLHINSQPSFMFFPNGLNEPIEYSGGRSIEELVAFVKEQIENNKMTEEQHKFIPALMALLVLATLGISIGNLIVILEAYRIDFVQNYFTRRLYMRCHKATWENMPRAADRNAQLGITSLEKRREEIDLKTASNLLRGKYKISNQKPHHFCYYYTRNGINFTNNVSSSNYRQHSFFPRAARLVVKSGILNTSSSE</sequence>
<gene>
    <name evidence="2" type="primary">WBGene00108982</name>
</gene>
<dbReference type="CDD" id="cd02981">
    <property type="entry name" value="PDI_b_family"/>
    <property type="match status" value="1"/>
</dbReference>
<dbReference type="Pfam" id="PF00085">
    <property type="entry name" value="Thioredoxin"/>
    <property type="match status" value="1"/>
</dbReference>
<dbReference type="InterPro" id="IPR013766">
    <property type="entry name" value="Thioredoxin_domain"/>
</dbReference>
<accession>A0A2A6B8R9</accession>
<reference evidence="3" key="1">
    <citation type="journal article" date="2008" name="Nat. Genet.">
        <title>The Pristionchus pacificus genome provides a unique perspective on nematode lifestyle and parasitism.</title>
        <authorList>
            <person name="Dieterich C."/>
            <person name="Clifton S.W."/>
            <person name="Schuster L.N."/>
            <person name="Chinwalla A."/>
            <person name="Delehaunty K."/>
            <person name="Dinkelacker I."/>
            <person name="Fulton L."/>
            <person name="Fulton R."/>
            <person name="Godfrey J."/>
            <person name="Minx P."/>
            <person name="Mitreva M."/>
            <person name="Roeseler W."/>
            <person name="Tian H."/>
            <person name="Witte H."/>
            <person name="Yang S.P."/>
            <person name="Wilson R.K."/>
            <person name="Sommer R.J."/>
        </authorList>
    </citation>
    <scope>NUCLEOTIDE SEQUENCE [LARGE SCALE GENOMIC DNA]</scope>
    <source>
        <strain evidence="3">PS312</strain>
    </source>
</reference>
<evidence type="ECO:0000256" key="1">
    <source>
        <dbReference type="ARBA" id="ARBA00006347"/>
    </source>
</evidence>
<dbReference type="PANTHER" id="PTHR18929">
    <property type="entry name" value="PROTEIN DISULFIDE ISOMERASE"/>
    <property type="match status" value="1"/>
</dbReference>
<name>A0A2A6B8R9_PRIPA</name>
<dbReference type="GO" id="GO:0003756">
    <property type="term" value="F:protein disulfide isomerase activity"/>
    <property type="evidence" value="ECO:0000318"/>
    <property type="project" value="GO_Central"/>
</dbReference>
<dbReference type="GO" id="GO:0005783">
    <property type="term" value="C:endoplasmic reticulum"/>
    <property type="evidence" value="ECO:0000318"/>
    <property type="project" value="GO_Central"/>
</dbReference>
<dbReference type="OrthoDB" id="7790673at2759"/>